<dbReference type="InterPro" id="IPR003591">
    <property type="entry name" value="Leu-rich_rpt_typical-subtyp"/>
</dbReference>
<dbReference type="SMART" id="SM00364">
    <property type="entry name" value="LRR_BAC"/>
    <property type="match status" value="4"/>
</dbReference>
<dbReference type="STRING" id="993615.L2GLF4"/>
<dbReference type="OMA" id="ECIRECH"/>
<dbReference type="InterPro" id="IPR001611">
    <property type="entry name" value="Leu-rich_rpt"/>
</dbReference>
<feature type="transmembrane region" description="Helical" evidence="3">
    <location>
        <begin position="15"/>
        <end position="37"/>
    </location>
</feature>
<evidence type="ECO:0000313" key="4">
    <source>
        <dbReference type="EMBL" id="ELA41474.1"/>
    </source>
</evidence>
<keyword evidence="2" id="KW-0677">Repeat</keyword>
<accession>L2GLF4</accession>
<evidence type="ECO:0000256" key="3">
    <source>
        <dbReference type="SAM" id="Phobius"/>
    </source>
</evidence>
<dbReference type="GeneID" id="19882169"/>
<dbReference type="Proteomes" id="UP000011082">
    <property type="component" value="Unassembled WGS sequence"/>
</dbReference>
<sequence length="550" mass="63294">MTKNDAASRLTANNYQLYALSPFITISFWFESLKIFIPKHDPSIKTMKTVFLAFLFKASASSFVDIMAQLRRGEMTDAVIKQDFIHWFGRHLHESSKQVATDLNYLNHIIITTRNKKFIKGKHAKEEVMKEIEKAESVSAIFDRKFGSPSAFPLLLCKIKTLKVMYLKNVAIPSSLEKYTELSNLEELELHSCVIANLSCLLPANSKLKKLILHSCYILHCTIDVSRTPNLETLVINHTNMYDINKDIFMLKNLKKIDLKDNHLSALPVFDDKDALTTEELILTRNIFEKFPSNINSFKKLKKLDLSKNIIQKFEKDFEFDESLVLEELNLAENLVKELPKNLENLQKVKSINLSSNLLTKIDPEIFRFQTIEKLNLSLNQLEFIDESLPMIPREIFKFTRMVSGNTPVNLKELDLSYNSLLALPNSISSFVSLEKLNIEGNQFKSIPDQVYNLLNLHVFNASFNKIREIPSWLARLPYLYELNLAGGTNSRIPTGPTNEITKVPMLLVDRQSRKVIKITLKGNPIQDHSTINSYGKIDLIRNYRSWIIF</sequence>
<keyword evidence="3" id="KW-1133">Transmembrane helix</keyword>
<dbReference type="InterPro" id="IPR032675">
    <property type="entry name" value="LRR_dom_sf"/>
</dbReference>
<keyword evidence="3" id="KW-0472">Membrane</keyword>
<organism evidence="4 5">
    <name type="scientific">Vittaforma corneae (strain ATCC 50505)</name>
    <name type="common">Microsporidian parasite</name>
    <name type="synonym">Nosema corneum</name>
    <dbReference type="NCBI Taxonomy" id="993615"/>
    <lineage>
        <taxon>Eukaryota</taxon>
        <taxon>Fungi</taxon>
        <taxon>Fungi incertae sedis</taxon>
        <taxon>Microsporidia</taxon>
        <taxon>Nosematidae</taxon>
        <taxon>Vittaforma</taxon>
    </lineage>
</organism>
<dbReference type="RefSeq" id="XP_007604904.1">
    <property type="nucleotide sequence ID" value="XM_007604842.1"/>
</dbReference>
<dbReference type="VEuPathDB" id="MicrosporidiaDB:VICG_01458"/>
<name>L2GLF4_VITCO</name>
<evidence type="ECO:0000256" key="2">
    <source>
        <dbReference type="ARBA" id="ARBA00022737"/>
    </source>
</evidence>
<dbReference type="PROSITE" id="PS51450">
    <property type="entry name" value="LRR"/>
    <property type="match status" value="1"/>
</dbReference>
<evidence type="ECO:0000256" key="1">
    <source>
        <dbReference type="ARBA" id="ARBA00022614"/>
    </source>
</evidence>
<dbReference type="Gene3D" id="3.80.10.10">
    <property type="entry name" value="Ribonuclease Inhibitor"/>
    <property type="match status" value="1"/>
</dbReference>
<dbReference type="GO" id="GO:0005737">
    <property type="term" value="C:cytoplasm"/>
    <property type="evidence" value="ECO:0007669"/>
    <property type="project" value="TreeGrafter"/>
</dbReference>
<dbReference type="EMBL" id="JH370143">
    <property type="protein sequence ID" value="ELA41474.1"/>
    <property type="molecule type" value="Genomic_DNA"/>
</dbReference>
<dbReference type="InterPro" id="IPR050216">
    <property type="entry name" value="LRR_domain-containing"/>
</dbReference>
<keyword evidence="1" id="KW-0433">Leucine-rich repeat</keyword>
<feature type="transmembrane region" description="Helical" evidence="3">
    <location>
        <begin position="49"/>
        <end position="68"/>
    </location>
</feature>
<keyword evidence="5" id="KW-1185">Reference proteome</keyword>
<dbReference type="AlphaFoldDB" id="L2GLF4"/>
<dbReference type="HOGENOM" id="CLU_495400_0_0_1"/>
<gene>
    <name evidence="4" type="ORF">VICG_01458</name>
</gene>
<dbReference type="PANTHER" id="PTHR48051">
    <property type="match status" value="1"/>
</dbReference>
<evidence type="ECO:0000313" key="5">
    <source>
        <dbReference type="Proteomes" id="UP000011082"/>
    </source>
</evidence>
<dbReference type="InParanoid" id="L2GLF4"/>
<proteinExistence type="predicted"/>
<reference evidence="5" key="1">
    <citation type="submission" date="2011-05" db="EMBL/GenBank/DDBJ databases">
        <title>The genome sequence of Vittaforma corneae strain ATCC 50505.</title>
        <authorList>
            <consortium name="The Broad Institute Genome Sequencing Platform"/>
            <person name="Cuomo C."/>
            <person name="Didier E."/>
            <person name="Bowers L."/>
            <person name="Young S.K."/>
            <person name="Zeng Q."/>
            <person name="Gargeya S."/>
            <person name="Fitzgerald M."/>
            <person name="Haas B."/>
            <person name="Abouelleil A."/>
            <person name="Alvarado L."/>
            <person name="Arachchi H.M."/>
            <person name="Berlin A."/>
            <person name="Chapman S.B."/>
            <person name="Gearin G."/>
            <person name="Goldberg J."/>
            <person name="Griggs A."/>
            <person name="Gujja S."/>
            <person name="Hansen M."/>
            <person name="Heiman D."/>
            <person name="Howarth C."/>
            <person name="Larimer J."/>
            <person name="Lui A."/>
            <person name="MacDonald P.J.P."/>
            <person name="McCowen C."/>
            <person name="Montmayeur A."/>
            <person name="Murphy C."/>
            <person name="Neiman D."/>
            <person name="Pearson M."/>
            <person name="Priest M."/>
            <person name="Roberts A."/>
            <person name="Saif S."/>
            <person name="Shea T."/>
            <person name="Sisk P."/>
            <person name="Stolte C."/>
            <person name="Sykes S."/>
            <person name="Wortman J."/>
            <person name="Nusbaum C."/>
            <person name="Birren B."/>
        </authorList>
    </citation>
    <scope>NUCLEOTIDE SEQUENCE [LARGE SCALE GENOMIC DNA]</scope>
    <source>
        <strain evidence="5">ATCC 50505</strain>
    </source>
</reference>
<dbReference type="SMART" id="SM00369">
    <property type="entry name" value="LRR_TYP"/>
    <property type="match status" value="6"/>
</dbReference>
<dbReference type="Pfam" id="PF00560">
    <property type="entry name" value="LRR_1"/>
    <property type="match status" value="1"/>
</dbReference>
<dbReference type="OrthoDB" id="266138at2759"/>
<keyword evidence="3" id="KW-0812">Transmembrane</keyword>
<dbReference type="SUPFAM" id="SSF52058">
    <property type="entry name" value="L domain-like"/>
    <property type="match status" value="1"/>
</dbReference>
<dbReference type="PANTHER" id="PTHR48051:SF1">
    <property type="entry name" value="RAS SUPPRESSOR PROTEIN 1"/>
    <property type="match status" value="1"/>
</dbReference>
<protein>
    <submittedName>
        <fullName evidence="4">Uncharacterized protein</fullName>
    </submittedName>
</protein>